<gene>
    <name evidence="2" type="ORF">PHACADRAFT_261993</name>
</gene>
<protein>
    <recommendedName>
        <fullName evidence="4">Arrestin-like N-terminal domain-containing protein</fullName>
    </recommendedName>
</protein>
<organism evidence="2 3">
    <name type="scientific">Phanerochaete carnosa (strain HHB-10118-sp)</name>
    <name type="common">White-rot fungus</name>
    <name type="synonym">Peniophora carnosa</name>
    <dbReference type="NCBI Taxonomy" id="650164"/>
    <lineage>
        <taxon>Eukaryota</taxon>
        <taxon>Fungi</taxon>
        <taxon>Dikarya</taxon>
        <taxon>Basidiomycota</taxon>
        <taxon>Agaricomycotina</taxon>
        <taxon>Agaricomycetes</taxon>
        <taxon>Polyporales</taxon>
        <taxon>Phanerochaetaceae</taxon>
        <taxon>Phanerochaete</taxon>
    </lineage>
</organism>
<evidence type="ECO:0000313" key="2">
    <source>
        <dbReference type="EMBL" id="EKM51698.1"/>
    </source>
</evidence>
<dbReference type="EMBL" id="JH930476">
    <property type="protein sequence ID" value="EKM51698.1"/>
    <property type="molecule type" value="Genomic_DNA"/>
</dbReference>
<evidence type="ECO:0008006" key="4">
    <source>
        <dbReference type="Google" id="ProtNLM"/>
    </source>
</evidence>
<dbReference type="RefSeq" id="XP_007399505.1">
    <property type="nucleotide sequence ID" value="XM_007399443.1"/>
</dbReference>
<feature type="region of interest" description="Disordered" evidence="1">
    <location>
        <begin position="1"/>
        <end position="26"/>
    </location>
</feature>
<dbReference type="STRING" id="650164.K5VK02"/>
<dbReference type="InParanoid" id="K5VK02"/>
<proteinExistence type="predicted"/>
<evidence type="ECO:0000256" key="1">
    <source>
        <dbReference type="SAM" id="MobiDB-lite"/>
    </source>
</evidence>
<reference evidence="2 3" key="1">
    <citation type="journal article" date="2012" name="BMC Genomics">
        <title>Comparative genomics of the white-rot fungi, Phanerochaete carnosa and P. chrysosporium, to elucidate the genetic basis of the distinct wood types they colonize.</title>
        <authorList>
            <person name="Suzuki H."/>
            <person name="MacDonald J."/>
            <person name="Syed K."/>
            <person name="Salamov A."/>
            <person name="Hori C."/>
            <person name="Aerts A."/>
            <person name="Henrissat B."/>
            <person name="Wiebenga A."/>
            <person name="vanKuyk P.A."/>
            <person name="Barry K."/>
            <person name="Lindquist E."/>
            <person name="LaButti K."/>
            <person name="Lapidus A."/>
            <person name="Lucas S."/>
            <person name="Coutinho P."/>
            <person name="Gong Y."/>
            <person name="Samejima M."/>
            <person name="Mahadevan R."/>
            <person name="Abou-Zaid M."/>
            <person name="de Vries R.P."/>
            <person name="Igarashi K."/>
            <person name="Yadav J.S."/>
            <person name="Grigoriev I.V."/>
            <person name="Master E.R."/>
        </authorList>
    </citation>
    <scope>NUCLEOTIDE SEQUENCE [LARGE SCALE GENOMIC DNA]</scope>
    <source>
        <strain evidence="2 3">HHB-10118-sp</strain>
    </source>
</reference>
<evidence type="ECO:0000313" key="3">
    <source>
        <dbReference type="Proteomes" id="UP000008370"/>
    </source>
</evidence>
<name>K5VK02_PHACS</name>
<dbReference type="Proteomes" id="UP000008370">
    <property type="component" value="Unassembled WGS sequence"/>
</dbReference>
<dbReference type="HOGENOM" id="CLU_049916_0_0_1"/>
<dbReference type="GeneID" id="18918153"/>
<keyword evidence="3" id="KW-1185">Reference proteome</keyword>
<feature type="region of interest" description="Disordered" evidence="1">
    <location>
        <begin position="408"/>
        <end position="440"/>
    </location>
</feature>
<dbReference type="KEGG" id="pco:PHACADRAFT_261993"/>
<dbReference type="OrthoDB" id="3242181at2759"/>
<dbReference type="AlphaFoldDB" id="K5VK02"/>
<sequence length="440" mass="47657">MSTTSLPSYTAPLLGRTPTYTAEPQASEQRLALSVLQPRPSGEFTKQSKGGGVSLRLFAQENGTALPTYGHSASIDGAIDIAKPEGVNAVEVKIKGTLRLKEIAEGGTATHELALTKLSLWNKDRDGGQCPTSLPFSLGLPPTFNDGKDDYPLPPTFEAHLTGMPGFRAIVGYSVSAMVDRGLVKKAASTFFPKPQIDSSVSTDFIYFPRSRPAVPLPPPMMLVHSNPGVLESSEWRCFESRIPARTVGVTDIITKLYIPASRVYCMSEPIPFHLSLVSSAYSLAAFMPYGPTASLLAPHKQHTQIRLLRQSIVDVRNTVVFGTKTDIWRVTCIGTGTFARGSDGPDFISFAGEIRIAEDLKIPGFKAGGLLVKDCIVLTMVPPDVTKSPFDELRCVVPMRLVTDPWTNDGSGTFEPSEYSSPSSEEDATSQRFVDFHGQ</sequence>
<accession>K5VK02</accession>